<dbReference type="AlphaFoldDB" id="A0ABD1K4I6"/>
<organism evidence="2 3">
    <name type="scientific">Coilia grayii</name>
    <name type="common">Gray's grenadier anchovy</name>
    <dbReference type="NCBI Taxonomy" id="363190"/>
    <lineage>
        <taxon>Eukaryota</taxon>
        <taxon>Metazoa</taxon>
        <taxon>Chordata</taxon>
        <taxon>Craniata</taxon>
        <taxon>Vertebrata</taxon>
        <taxon>Euteleostomi</taxon>
        <taxon>Actinopterygii</taxon>
        <taxon>Neopterygii</taxon>
        <taxon>Teleostei</taxon>
        <taxon>Clupei</taxon>
        <taxon>Clupeiformes</taxon>
        <taxon>Clupeoidei</taxon>
        <taxon>Engraulidae</taxon>
        <taxon>Coilinae</taxon>
        <taxon>Coilia</taxon>
    </lineage>
</organism>
<dbReference type="Pfam" id="PF13879">
    <property type="entry name" value="Hmw_CFAP97"/>
    <property type="match status" value="1"/>
</dbReference>
<comment type="similarity">
    <text evidence="1">Belongs to the CFAP97 family.</text>
</comment>
<comment type="caution">
    <text evidence="2">The sequence shown here is derived from an EMBL/GenBank/DDBJ whole genome shotgun (WGS) entry which is preliminary data.</text>
</comment>
<dbReference type="PANTHER" id="PTHR33768:SF6">
    <property type="entry name" value="SI:CH211-284K5.2"/>
    <property type="match status" value="1"/>
</dbReference>
<dbReference type="InterPro" id="IPR038792">
    <property type="entry name" value="CFAP97D1/2"/>
</dbReference>
<proteinExistence type="inferred from homology"/>
<dbReference type="InterPro" id="IPR029488">
    <property type="entry name" value="Hmw/CFAP97"/>
</dbReference>
<evidence type="ECO:0000313" key="3">
    <source>
        <dbReference type="Proteomes" id="UP001591681"/>
    </source>
</evidence>
<accession>A0ABD1K4I6</accession>
<protein>
    <submittedName>
        <fullName evidence="2">Uncharacterized protein</fullName>
    </submittedName>
</protein>
<gene>
    <name evidence="2" type="ORF">ACEWY4_011361</name>
</gene>
<name>A0ABD1K4I6_9TELE</name>
<evidence type="ECO:0000256" key="1">
    <source>
        <dbReference type="ARBA" id="ARBA00008315"/>
    </source>
</evidence>
<sequence>MHKAYQPLKPATNKYLQKKWDQTHYKEHRNKVKNAKPVVDTKGIETPSHVQLKLKKLQLQEEKLAIIERDNHLLSSRLANIMLSKGLIDHRNHSFEHSSLNTEKRRKKLLEVGCENRAMLQRITACESDYRRQRWEEDWKKIEHQRDDIAKYPRGLTKKDI</sequence>
<evidence type="ECO:0000313" key="2">
    <source>
        <dbReference type="EMBL" id="KAL2094049.1"/>
    </source>
</evidence>
<dbReference type="Proteomes" id="UP001591681">
    <property type="component" value="Unassembled WGS sequence"/>
</dbReference>
<reference evidence="2 3" key="1">
    <citation type="submission" date="2024-09" db="EMBL/GenBank/DDBJ databases">
        <title>A chromosome-level genome assembly of Gray's grenadier anchovy, Coilia grayii.</title>
        <authorList>
            <person name="Fu Z."/>
        </authorList>
    </citation>
    <scope>NUCLEOTIDE SEQUENCE [LARGE SCALE GENOMIC DNA]</scope>
    <source>
        <strain evidence="2">G4</strain>
        <tissue evidence="2">Muscle</tissue>
    </source>
</reference>
<dbReference type="EMBL" id="JBHFQA010000009">
    <property type="protein sequence ID" value="KAL2094049.1"/>
    <property type="molecule type" value="Genomic_DNA"/>
</dbReference>
<keyword evidence="3" id="KW-1185">Reference proteome</keyword>
<dbReference type="PANTHER" id="PTHR33768">
    <property type="entry name" value="MIP11318P"/>
    <property type="match status" value="1"/>
</dbReference>